<dbReference type="Pfam" id="PF13585">
    <property type="entry name" value="CHU_C"/>
    <property type="match status" value="1"/>
</dbReference>
<evidence type="ECO:0000256" key="1">
    <source>
        <dbReference type="ARBA" id="ARBA00004370"/>
    </source>
</evidence>
<dbReference type="InterPro" id="IPR059100">
    <property type="entry name" value="TSP3_bac"/>
</dbReference>
<proteinExistence type="predicted"/>
<dbReference type="Gene3D" id="2.60.40.3440">
    <property type="match status" value="2"/>
</dbReference>
<organism evidence="13 14">
    <name type="scientific">Taishania pollutisoli</name>
    <dbReference type="NCBI Taxonomy" id="2766479"/>
    <lineage>
        <taxon>Bacteria</taxon>
        <taxon>Pseudomonadati</taxon>
        <taxon>Bacteroidota</taxon>
        <taxon>Flavobacteriia</taxon>
        <taxon>Flavobacteriales</taxon>
        <taxon>Crocinitomicaceae</taxon>
        <taxon>Taishania</taxon>
    </lineage>
</organism>
<reference evidence="13" key="1">
    <citation type="submission" date="2020-09" db="EMBL/GenBank/DDBJ databases">
        <title>Taishania pollutisoli gen. nov., sp. nov., Isolated from Tetrabromobisphenol A-Contaminated Soil.</title>
        <authorList>
            <person name="Chen Q."/>
        </authorList>
    </citation>
    <scope>NUCLEOTIDE SEQUENCE</scope>
    <source>
        <strain evidence="13">CZZ-1</strain>
    </source>
</reference>
<evidence type="ECO:0000256" key="11">
    <source>
        <dbReference type="SAM" id="MobiDB-lite"/>
    </source>
</evidence>
<keyword evidence="7" id="KW-0106">Calcium</keyword>
<dbReference type="EMBL" id="JACVEL010000005">
    <property type="protein sequence ID" value="MBC9812729.1"/>
    <property type="molecule type" value="Genomic_DNA"/>
</dbReference>
<evidence type="ECO:0000313" key="13">
    <source>
        <dbReference type="EMBL" id="MBC9812729.1"/>
    </source>
</evidence>
<dbReference type="PANTHER" id="PTHR24025">
    <property type="entry name" value="DESMOGLEIN FAMILY MEMBER"/>
    <property type="match status" value="1"/>
</dbReference>
<dbReference type="Pfam" id="PF17963">
    <property type="entry name" value="Big_9"/>
    <property type="match status" value="7"/>
</dbReference>
<keyword evidence="4" id="KW-0812">Transmembrane</keyword>
<keyword evidence="10" id="KW-0472">Membrane</keyword>
<evidence type="ECO:0000256" key="3">
    <source>
        <dbReference type="ARBA" id="ARBA00022525"/>
    </source>
</evidence>
<evidence type="ECO:0000256" key="5">
    <source>
        <dbReference type="ARBA" id="ARBA00022729"/>
    </source>
</evidence>
<protein>
    <submittedName>
        <fullName evidence="13">Tandem-95 repeat protein</fullName>
    </submittedName>
</protein>
<evidence type="ECO:0000256" key="9">
    <source>
        <dbReference type="ARBA" id="ARBA00022989"/>
    </source>
</evidence>
<evidence type="ECO:0000256" key="10">
    <source>
        <dbReference type="ARBA" id="ARBA00023136"/>
    </source>
</evidence>
<evidence type="ECO:0000256" key="4">
    <source>
        <dbReference type="ARBA" id="ARBA00022692"/>
    </source>
</evidence>
<evidence type="ECO:0000256" key="2">
    <source>
        <dbReference type="ARBA" id="ARBA00004613"/>
    </source>
</evidence>
<keyword evidence="8" id="KW-0130">Cell adhesion</keyword>
<dbReference type="NCBIfam" id="TIGR04131">
    <property type="entry name" value="Bac_Flav_CTERM"/>
    <property type="match status" value="1"/>
</dbReference>
<dbReference type="GO" id="GO:0005509">
    <property type="term" value="F:calcium ion binding"/>
    <property type="evidence" value="ECO:0007669"/>
    <property type="project" value="InterPro"/>
</dbReference>
<dbReference type="InterPro" id="IPR009091">
    <property type="entry name" value="RCC1/BLIP-II"/>
</dbReference>
<evidence type="ECO:0000313" key="14">
    <source>
        <dbReference type="Proteomes" id="UP000652681"/>
    </source>
</evidence>
<dbReference type="Proteomes" id="UP000652681">
    <property type="component" value="Unassembled WGS sequence"/>
</dbReference>
<dbReference type="GO" id="GO:0007156">
    <property type="term" value="P:homophilic cell adhesion via plasma membrane adhesion molecules"/>
    <property type="evidence" value="ECO:0007669"/>
    <property type="project" value="InterPro"/>
</dbReference>
<evidence type="ECO:0000256" key="7">
    <source>
        <dbReference type="ARBA" id="ARBA00022837"/>
    </source>
</evidence>
<comment type="caution">
    <text evidence="13">The sequence shown here is derived from an EMBL/GenBank/DDBJ whole genome shotgun (WGS) entry which is preliminary data.</text>
</comment>
<keyword evidence="3" id="KW-0964">Secreted</keyword>
<evidence type="ECO:0000256" key="6">
    <source>
        <dbReference type="ARBA" id="ARBA00022737"/>
    </source>
</evidence>
<dbReference type="PROSITE" id="PS50268">
    <property type="entry name" value="CADHERIN_2"/>
    <property type="match status" value="1"/>
</dbReference>
<accession>A0A8J6TTF0</accession>
<keyword evidence="14" id="KW-1185">Reference proteome</keyword>
<dbReference type="RefSeq" id="WP_216714155.1">
    <property type="nucleotide sequence ID" value="NZ_JACVEL010000005.1"/>
</dbReference>
<gene>
    <name evidence="13" type="ORF">H9Y05_09625</name>
</gene>
<dbReference type="CDD" id="cd11304">
    <property type="entry name" value="Cadherin_repeat"/>
    <property type="match status" value="4"/>
</dbReference>
<dbReference type="InterPro" id="IPR002126">
    <property type="entry name" value="Cadherin-like_dom"/>
</dbReference>
<dbReference type="InterPro" id="IPR026341">
    <property type="entry name" value="T9SS_type_B"/>
</dbReference>
<feature type="compositionally biased region" description="Acidic residues" evidence="11">
    <location>
        <begin position="1660"/>
        <end position="1673"/>
    </location>
</feature>
<dbReference type="Pfam" id="PF18884">
    <property type="entry name" value="TSP3_bac"/>
    <property type="match status" value="11"/>
</dbReference>
<dbReference type="PROSITE" id="PS00018">
    <property type="entry name" value="EF_HAND_1"/>
    <property type="match status" value="2"/>
</dbReference>
<dbReference type="Gene3D" id="2.60.40.2810">
    <property type="match status" value="3"/>
</dbReference>
<feature type="region of interest" description="Disordered" evidence="11">
    <location>
        <begin position="1651"/>
        <end position="1701"/>
    </location>
</feature>
<dbReference type="GO" id="GO:0016020">
    <property type="term" value="C:membrane"/>
    <property type="evidence" value="ECO:0007669"/>
    <property type="project" value="UniProtKB-SubCell"/>
</dbReference>
<dbReference type="InterPro" id="IPR018247">
    <property type="entry name" value="EF_Hand_1_Ca_BS"/>
</dbReference>
<dbReference type="Gene3D" id="2.60.40.60">
    <property type="entry name" value="Cadherins"/>
    <property type="match status" value="2"/>
</dbReference>
<keyword evidence="5" id="KW-0732">Signal</keyword>
<evidence type="ECO:0000259" key="12">
    <source>
        <dbReference type="PROSITE" id="PS50268"/>
    </source>
</evidence>
<dbReference type="Pfam" id="PF20009">
    <property type="entry name" value="GEVED"/>
    <property type="match status" value="1"/>
</dbReference>
<dbReference type="Gene3D" id="2.130.10.30">
    <property type="entry name" value="Regulator of chromosome condensation 1/beta-lactamase-inhibitor protein II"/>
    <property type="match status" value="1"/>
</dbReference>
<dbReference type="InterPro" id="IPR050971">
    <property type="entry name" value="Cadherin-domain_protein"/>
</dbReference>
<dbReference type="NCBIfam" id="NF012211">
    <property type="entry name" value="tand_rpt_95"/>
    <property type="match status" value="7"/>
</dbReference>
<sequence>MMTHQLLFKKAYVFLLITVSFFLGMAKDAAAQSSGCNPLQAYDQIQSGFHTTIATRPDGSFLIWGAGAWADGNGTSTNRHLTPVVIAPNPSAPHEHYNYTGSPLFATLATSSSNATQGFVLSTTGLYAWGSTNIAVGTGLYNTTGFQQILMPVGVTPSDVKNMIASFGSLMLLTNSGEVYVSGRNTSIHGIGGTSPGAGDNYWSRVTRNITGNPPLTGVIDMRVSPTGAFAVTSTGQWYTWGPRCYLGDGSAVATYDRATPMTTPFTGTPVMIAITSDYTNATWDNAANRTSYYAINPADNKVYAMGGNASGQLGQGNTAHSLGWLPVRNATNTADLTNVIFVSGNDQDGWTTASAAVSVILANGELWSWGNNNNQMIGVPGGTGTHSLPQVPNGFTLGTDIATYVEVGGHTTACMKLCAERYCYVGHKIDGSMGDNVATTSTVSTFDCANTPLGLICGSSTYDAGDVPLSYENGNPATHYYMCGDELYLGTIAPDPDNGLNNNVSWGADNTGTNGDGADEDGLATPLSHTTANPDFSTTLTYVNNSGSNATVYAWVDWNGDGIFSPDEAVETTVPSAAGPQTVNLQWNGVTTSCGIKYVRVRITTETLTDNISTSIDERSYGSVIHGEVEDFYLDVDILSDPLGDCDGDGVTNQDEMTDGTNPGDPCNFNLASQSVAQEAAWNDNDCDGDGVTNGDEITDGTDPLNPCELLTGSVTQPTGSIWNNADCDGDGVINGQEVTDGTNPTDPCDFVLASQSSPPTIAWNNTDCDGDGVTNSQEVVDGTNPLNPCEYQVAHITLPHTSNCPPVANDDTATTDEDTPVVIDAPANDTDMEGNLDETSVTVVTPPTNGTATVDPVTGEITYTPNPNFNGIDTLVYSICDTGMPVLCDTAVVVITVNPVNDAPVANDDTATTDEDTPVVIDVPSNDTDADGNLDETSVTVVTPPTNGTVIVDPVTGEITYTPNPNFNGNDTLVYSICDTGMPVLCDTAVVVITVNLVNDAPIANDDTATTDEDTPVVIDVPSNDTDVDGNLDVTSVTVVTPPTNGTATVDPVTGEITYAPNPNFNGNDTLVYSICDTGMPVLCDTAIVVITVIPVNDAPVADDDTATTDENTPVVIDVPSNDTDADGNLDVTSVTVVTPPTNGTATVDPVTGEITYTPNPDFHGTDTLVYSICDTGMPVLCDTAVVVITVNSVNDAPVANDDTATTDEDTPVVIDVPSNDTDVDGNLDVTSVTVVTPPANGTATVDPVTGEITYTPNPDFHGTDTLVYSICDTGMPVLCDTAVVVITVNSVNDAPAANDDTATTDEDTPVVIDVPSNDTDVDGNLDETSVTVVTPPTNGTATVDPVTGEITYTPNPDFHGTDTLVYSICDTGTPVLCDTAVVVITVNPVNDAPVANDDTATTDEDTPVVIDVPSNDTDADGNLDEASVTVVTPPTNGTAIVNPVTGEITYTPNPGFSGTDTLIYSICDTGMPVLCDTAVVVITVVPCLSDPMKDCDGDGVTNGDELTDGTDPSDPCDYNAANQQTPGAVWNVLDCDEDGVTNGDELTDGTNPNDPCDYNTSSVILSQGAIWNNADCDGDGVTNGDELTDGTDPNDPCDYNTASQTTPGADWNTLDCDGDGVINGDEVADGTNPNDPCDYSAGSVTLTQGGAWNSSDCDNDGLTNEEEVEAGTDPLTPDTDGDGVTDSDELTDGTNPNDPCNFVLTSQTVTPGTTWMNADCDGDGITNGDELAGGSDPLDPCDPNPCGINIPNAFTPDGDGINDVWVINGIEAYPDNQLTVYNRWGNVVYTADGYLNTWDGSSNSNLNIGGGELPTGTYYYVIDTKDSNVGVLKGYVYIQR</sequence>
<keyword evidence="6" id="KW-0677">Repeat</keyword>
<name>A0A8J6TTF0_9FLAO</name>
<dbReference type="GO" id="GO:0005911">
    <property type="term" value="C:cell-cell junction"/>
    <property type="evidence" value="ECO:0007669"/>
    <property type="project" value="TreeGrafter"/>
</dbReference>
<feature type="compositionally biased region" description="Acidic residues" evidence="11">
    <location>
        <begin position="1682"/>
        <end position="1694"/>
    </location>
</feature>
<keyword evidence="9" id="KW-1133">Transmembrane helix</keyword>
<dbReference type="SUPFAM" id="SSF50985">
    <property type="entry name" value="RCC1/BLIP-II"/>
    <property type="match status" value="1"/>
</dbReference>
<evidence type="ECO:0000256" key="8">
    <source>
        <dbReference type="ARBA" id="ARBA00022889"/>
    </source>
</evidence>
<dbReference type="PANTHER" id="PTHR24025:SF23">
    <property type="entry name" value="NEURAL-CADHERIN"/>
    <property type="match status" value="1"/>
</dbReference>
<feature type="domain" description="Cadherin" evidence="12">
    <location>
        <begin position="1103"/>
        <end position="1202"/>
    </location>
</feature>
<dbReference type="InterPro" id="IPR045474">
    <property type="entry name" value="GEVED"/>
</dbReference>
<comment type="subcellular location">
    <subcellularLocation>
        <location evidence="1">Membrane</location>
    </subcellularLocation>
    <subcellularLocation>
        <location evidence="2">Secreted</location>
    </subcellularLocation>
</comment>